<reference evidence="8 9" key="1">
    <citation type="submission" date="2024-09" db="EMBL/GenBank/DDBJ databases">
        <authorList>
            <person name="Sun Q."/>
            <person name="Mori K."/>
        </authorList>
    </citation>
    <scope>NUCLEOTIDE SEQUENCE [LARGE SCALE GENOMIC DNA]</scope>
    <source>
        <strain evidence="8 9">JCM 12763</strain>
    </source>
</reference>
<keyword evidence="4 6" id="KW-1133">Transmembrane helix</keyword>
<comment type="caution">
    <text evidence="8">The sequence shown here is derived from an EMBL/GenBank/DDBJ whole genome shotgun (WGS) entry which is preliminary data.</text>
</comment>
<sequence length="168" mass="17873">MSAPLPRPRRVYGTLAAAEMVTWTLLIVGMVATYLLDAGHMPVRVGGGVHGFVFLAYVLVTLVVAVDQRWPVRDLALGLASAVVPYATVPFERSAERRDLLGDRWRLLEAGAAAGLAGRLVAAGLRRPVLAVLVGLVAVVGVFVLMLALGPPTQWFAAPEQSRPLAEV</sequence>
<feature type="transmembrane region" description="Helical" evidence="6">
    <location>
        <begin position="12"/>
        <end position="36"/>
    </location>
</feature>
<evidence type="ECO:0000256" key="3">
    <source>
        <dbReference type="ARBA" id="ARBA00022692"/>
    </source>
</evidence>
<keyword evidence="2" id="KW-1003">Cell membrane</keyword>
<proteinExistence type="predicted"/>
<feature type="transmembrane region" description="Helical" evidence="6">
    <location>
        <begin position="129"/>
        <end position="149"/>
    </location>
</feature>
<gene>
    <name evidence="8" type="ORF">ACFFN0_11360</name>
</gene>
<evidence type="ECO:0000256" key="5">
    <source>
        <dbReference type="ARBA" id="ARBA00023136"/>
    </source>
</evidence>
<dbReference type="Proteomes" id="UP001589613">
    <property type="component" value="Unassembled WGS sequence"/>
</dbReference>
<accession>A0ABV5V4B3</accession>
<evidence type="ECO:0000256" key="6">
    <source>
        <dbReference type="SAM" id="Phobius"/>
    </source>
</evidence>
<dbReference type="Pfam" id="PF12823">
    <property type="entry name" value="DUF3817"/>
    <property type="match status" value="1"/>
</dbReference>
<dbReference type="NCBIfam" id="TIGR03954">
    <property type="entry name" value="integ_memb_HG"/>
    <property type="match status" value="1"/>
</dbReference>
<protein>
    <submittedName>
        <fullName evidence="8">DUF3817 domain-containing protein</fullName>
    </submittedName>
</protein>
<evidence type="ECO:0000313" key="8">
    <source>
        <dbReference type="EMBL" id="MFB9732637.1"/>
    </source>
</evidence>
<evidence type="ECO:0000259" key="7">
    <source>
        <dbReference type="Pfam" id="PF12823"/>
    </source>
</evidence>
<evidence type="ECO:0000256" key="2">
    <source>
        <dbReference type="ARBA" id="ARBA00022475"/>
    </source>
</evidence>
<dbReference type="PANTHER" id="PTHR40077:SF1">
    <property type="entry name" value="MEMBRANE PROTEIN"/>
    <property type="match status" value="1"/>
</dbReference>
<dbReference type="InterPro" id="IPR023845">
    <property type="entry name" value="DUF3817_TM"/>
</dbReference>
<dbReference type="PANTHER" id="PTHR40077">
    <property type="entry name" value="MEMBRANE PROTEIN-RELATED"/>
    <property type="match status" value="1"/>
</dbReference>
<feature type="transmembrane region" description="Helical" evidence="6">
    <location>
        <begin position="48"/>
        <end position="66"/>
    </location>
</feature>
<evidence type="ECO:0000256" key="4">
    <source>
        <dbReference type="ARBA" id="ARBA00022989"/>
    </source>
</evidence>
<keyword evidence="3 6" id="KW-0812">Transmembrane</keyword>
<comment type="subcellular location">
    <subcellularLocation>
        <location evidence="1">Cell membrane</location>
        <topology evidence="1">Multi-pass membrane protein</topology>
    </subcellularLocation>
</comment>
<feature type="domain" description="DUF3817" evidence="7">
    <location>
        <begin position="11"/>
        <end position="97"/>
    </location>
</feature>
<keyword evidence="5 6" id="KW-0472">Membrane</keyword>
<organism evidence="8 9">
    <name type="scientific">Ornithinimicrobium kibberense</name>
    <dbReference type="NCBI Taxonomy" id="282060"/>
    <lineage>
        <taxon>Bacteria</taxon>
        <taxon>Bacillati</taxon>
        <taxon>Actinomycetota</taxon>
        <taxon>Actinomycetes</taxon>
        <taxon>Micrococcales</taxon>
        <taxon>Ornithinimicrobiaceae</taxon>
        <taxon>Ornithinimicrobium</taxon>
    </lineage>
</organism>
<keyword evidence="9" id="KW-1185">Reference proteome</keyword>
<name>A0ABV5V4B3_9MICO</name>
<dbReference type="RefSeq" id="WP_141339329.1">
    <property type="nucleotide sequence ID" value="NZ_JBHMAX010000020.1"/>
</dbReference>
<evidence type="ECO:0000313" key="9">
    <source>
        <dbReference type="Proteomes" id="UP001589613"/>
    </source>
</evidence>
<dbReference type="EMBL" id="JBHMAX010000020">
    <property type="protein sequence ID" value="MFB9732637.1"/>
    <property type="molecule type" value="Genomic_DNA"/>
</dbReference>
<evidence type="ECO:0000256" key="1">
    <source>
        <dbReference type="ARBA" id="ARBA00004651"/>
    </source>
</evidence>